<sequence length="164" mass="17077">MMKTNLPLPSMRRQRGAVLAISMIFLIIVTLIGVYAANTATMDVRMARNMQAHMESEHAAEAGLNAALETLAPATGDVLFTSVATPTALSTGALLDNLNTGASSVTVSIAYMGRSLVPDTQSPTGQAGGNSTTVGFHLHRVVSAHETADANTSVGVRVKQAILE</sequence>
<feature type="domain" description="Type 4 fimbrial biogenesis protein PilX N-terminal" evidence="1">
    <location>
        <begin position="15"/>
        <end position="65"/>
    </location>
</feature>
<evidence type="ECO:0000313" key="3">
    <source>
        <dbReference type="Proteomes" id="UP001596501"/>
    </source>
</evidence>
<reference evidence="3" key="1">
    <citation type="journal article" date="2019" name="Int. J. Syst. Evol. Microbiol.">
        <title>The Global Catalogue of Microorganisms (GCM) 10K type strain sequencing project: providing services to taxonomists for standard genome sequencing and annotation.</title>
        <authorList>
            <consortium name="The Broad Institute Genomics Platform"/>
            <consortium name="The Broad Institute Genome Sequencing Center for Infectious Disease"/>
            <person name="Wu L."/>
            <person name="Ma J."/>
        </authorList>
    </citation>
    <scope>NUCLEOTIDE SEQUENCE [LARGE SCALE GENOMIC DNA]</scope>
    <source>
        <strain evidence="3">CGMCC 1.12371</strain>
    </source>
</reference>
<protein>
    <submittedName>
        <fullName evidence="2">PilX N-terminal domain-containing pilus assembly protein</fullName>
    </submittedName>
</protein>
<dbReference type="EMBL" id="JBHTCA010000002">
    <property type="protein sequence ID" value="MFC7408055.1"/>
    <property type="molecule type" value="Genomic_DNA"/>
</dbReference>
<gene>
    <name evidence="2" type="ORF">ACFQPB_04220</name>
</gene>
<dbReference type="RefSeq" id="WP_382220129.1">
    <property type="nucleotide sequence ID" value="NZ_JBHTCA010000002.1"/>
</dbReference>
<comment type="caution">
    <text evidence="2">The sequence shown here is derived from an EMBL/GenBank/DDBJ whole genome shotgun (WGS) entry which is preliminary data.</text>
</comment>
<accession>A0ABW2QF05</accession>
<organism evidence="2 3">
    <name type="scientific">Hydrogenophaga atypica</name>
    <dbReference type="NCBI Taxonomy" id="249409"/>
    <lineage>
        <taxon>Bacteria</taxon>
        <taxon>Pseudomonadati</taxon>
        <taxon>Pseudomonadota</taxon>
        <taxon>Betaproteobacteria</taxon>
        <taxon>Burkholderiales</taxon>
        <taxon>Comamonadaceae</taxon>
        <taxon>Hydrogenophaga</taxon>
    </lineage>
</organism>
<keyword evidence="3" id="KW-1185">Reference proteome</keyword>
<name>A0ABW2QF05_9BURK</name>
<proteinExistence type="predicted"/>
<dbReference type="Proteomes" id="UP001596501">
    <property type="component" value="Unassembled WGS sequence"/>
</dbReference>
<dbReference type="Pfam" id="PF14341">
    <property type="entry name" value="PilX_N"/>
    <property type="match status" value="1"/>
</dbReference>
<evidence type="ECO:0000313" key="2">
    <source>
        <dbReference type="EMBL" id="MFC7408055.1"/>
    </source>
</evidence>
<evidence type="ECO:0000259" key="1">
    <source>
        <dbReference type="Pfam" id="PF14341"/>
    </source>
</evidence>
<dbReference type="InterPro" id="IPR025746">
    <property type="entry name" value="PilX_N_dom"/>
</dbReference>